<evidence type="ECO:0000313" key="1">
    <source>
        <dbReference type="EMBL" id="KAJ0391126.1"/>
    </source>
</evidence>
<sequence length="235" mass="26702">MSPTASNPNEVLRDDNYFLWEFNARMALARNELLDHIAIKPEDAAHATPQWKVADVKALAVLSKLLSPTYQCMIREANSAWEAWTTLREFFVKQSLHNRVQLRKQLHEFTMGPGENFMEHVVRFDELTARLSAIGDKLSKDEKLFQKTKAIISLNKRVVTEVTRAGKLYACKLVYRGDDEAHVAHDGGQADSNHALWHARLGHVSDTKLKLVAQAYGDQCFRAAVRQQDQDKCSV</sequence>
<reference evidence="1" key="1">
    <citation type="submission" date="2021-12" db="EMBL/GenBank/DDBJ databases">
        <title>Prjna785345.</title>
        <authorList>
            <person name="Rujirawat T."/>
            <person name="Krajaejun T."/>
        </authorList>
    </citation>
    <scope>NUCLEOTIDE SEQUENCE</scope>
    <source>
        <strain evidence="1">Pi057C3</strain>
    </source>
</reference>
<dbReference type="Pfam" id="PF14223">
    <property type="entry name" value="Retrotran_gag_2"/>
    <property type="match status" value="1"/>
</dbReference>
<comment type="caution">
    <text evidence="1">The sequence shown here is derived from an EMBL/GenBank/DDBJ whole genome shotgun (WGS) entry which is preliminary data.</text>
</comment>
<evidence type="ECO:0008006" key="3">
    <source>
        <dbReference type="Google" id="ProtNLM"/>
    </source>
</evidence>
<accession>A0AAD5L9F5</accession>
<dbReference type="AlphaFoldDB" id="A0AAD5L9F5"/>
<evidence type="ECO:0000313" key="2">
    <source>
        <dbReference type="Proteomes" id="UP001209570"/>
    </source>
</evidence>
<gene>
    <name evidence="1" type="ORF">P43SY_011278</name>
</gene>
<protein>
    <recommendedName>
        <fullName evidence="3">Polyprotein</fullName>
    </recommendedName>
</protein>
<dbReference type="Proteomes" id="UP001209570">
    <property type="component" value="Unassembled WGS sequence"/>
</dbReference>
<organism evidence="1 2">
    <name type="scientific">Pythium insidiosum</name>
    <name type="common">Pythiosis disease agent</name>
    <dbReference type="NCBI Taxonomy" id="114742"/>
    <lineage>
        <taxon>Eukaryota</taxon>
        <taxon>Sar</taxon>
        <taxon>Stramenopiles</taxon>
        <taxon>Oomycota</taxon>
        <taxon>Peronosporomycetes</taxon>
        <taxon>Pythiales</taxon>
        <taxon>Pythiaceae</taxon>
        <taxon>Pythium</taxon>
    </lineage>
</organism>
<dbReference type="EMBL" id="JAKCXM010001291">
    <property type="protein sequence ID" value="KAJ0391126.1"/>
    <property type="molecule type" value="Genomic_DNA"/>
</dbReference>
<name>A0AAD5L9F5_PYTIN</name>
<keyword evidence="2" id="KW-1185">Reference proteome</keyword>
<proteinExistence type="predicted"/>